<dbReference type="SMART" id="SM00342">
    <property type="entry name" value="HTH_ARAC"/>
    <property type="match status" value="1"/>
</dbReference>
<evidence type="ECO:0000256" key="1">
    <source>
        <dbReference type="ARBA" id="ARBA00023015"/>
    </source>
</evidence>
<dbReference type="EMBL" id="BAABZQ010000001">
    <property type="protein sequence ID" value="GAA6501484.1"/>
    <property type="molecule type" value="Genomic_DNA"/>
</dbReference>
<proteinExistence type="predicted"/>
<feature type="domain" description="HTH araC/xylS-type" evidence="4">
    <location>
        <begin position="166"/>
        <end position="266"/>
    </location>
</feature>
<dbReference type="PANTHER" id="PTHR46796">
    <property type="entry name" value="HTH-TYPE TRANSCRIPTIONAL ACTIVATOR RHAS-RELATED"/>
    <property type="match status" value="1"/>
</dbReference>
<evidence type="ECO:0000256" key="3">
    <source>
        <dbReference type="ARBA" id="ARBA00023163"/>
    </source>
</evidence>
<accession>A0ABQ0BY73</accession>
<evidence type="ECO:0000313" key="6">
    <source>
        <dbReference type="Proteomes" id="UP001600941"/>
    </source>
</evidence>
<name>A0ABQ0BY73_9FIRM</name>
<dbReference type="Pfam" id="PF20240">
    <property type="entry name" value="DUF6597"/>
    <property type="match status" value="1"/>
</dbReference>
<dbReference type="SUPFAM" id="SSF46689">
    <property type="entry name" value="Homeodomain-like"/>
    <property type="match status" value="1"/>
</dbReference>
<dbReference type="InterPro" id="IPR050204">
    <property type="entry name" value="AraC_XylS_family_regulators"/>
</dbReference>
<dbReference type="Gene3D" id="1.10.10.60">
    <property type="entry name" value="Homeodomain-like"/>
    <property type="match status" value="1"/>
</dbReference>
<comment type="caution">
    <text evidence="5">The sequence shown here is derived from an EMBL/GenBank/DDBJ whole genome shotgun (WGS) entry which is preliminary data.</text>
</comment>
<organism evidence="5 6">
    <name type="scientific">Blautia parvula</name>
    <dbReference type="NCBI Taxonomy" id="2877527"/>
    <lineage>
        <taxon>Bacteria</taxon>
        <taxon>Bacillati</taxon>
        <taxon>Bacillota</taxon>
        <taxon>Clostridia</taxon>
        <taxon>Lachnospirales</taxon>
        <taxon>Lachnospiraceae</taxon>
        <taxon>Blautia</taxon>
    </lineage>
</organism>
<dbReference type="Pfam" id="PF12833">
    <property type="entry name" value="HTH_18"/>
    <property type="match status" value="1"/>
</dbReference>
<dbReference type="InterPro" id="IPR018060">
    <property type="entry name" value="HTH_AraC"/>
</dbReference>
<reference evidence="5 6" key="1">
    <citation type="submission" date="2024-04" db="EMBL/GenBank/DDBJ databases">
        <title>Defined microbial consortia suppress multidrug-resistant proinflammatory Enterobacteriaceae via ecological control.</title>
        <authorList>
            <person name="Furuichi M."/>
            <person name="Kawaguchi T."/>
            <person name="Pust M."/>
            <person name="Yasuma K."/>
            <person name="Plichta D."/>
            <person name="Hasegawa N."/>
            <person name="Ohya T."/>
            <person name="Bhattarai S."/>
            <person name="Sasajima S."/>
            <person name="Aoto Y."/>
            <person name="Tuganbaev T."/>
            <person name="Yaginuma M."/>
            <person name="Ueda M."/>
            <person name="Okahashi N."/>
            <person name="Amafuji K."/>
            <person name="Kiridooshi Y."/>
            <person name="Sugita K."/>
            <person name="Strazar M."/>
            <person name="Skelly A."/>
            <person name="Suda W."/>
            <person name="Hattori M."/>
            <person name="Nakamoto N."/>
            <person name="Caballero S."/>
            <person name="Norman J."/>
            <person name="Olle B."/>
            <person name="Tanoue T."/>
            <person name="Arita M."/>
            <person name="Bucci V."/>
            <person name="Atarashi K."/>
            <person name="Xavier R."/>
            <person name="Honda K."/>
        </authorList>
    </citation>
    <scope>NUCLEOTIDE SEQUENCE [LARGE SCALE GENOMIC DNA]</scope>
    <source>
        <strain evidence="6">k34-0107-D12</strain>
    </source>
</reference>
<keyword evidence="3" id="KW-0804">Transcription</keyword>
<dbReference type="InterPro" id="IPR009057">
    <property type="entry name" value="Homeodomain-like_sf"/>
</dbReference>
<keyword evidence="6" id="KW-1185">Reference proteome</keyword>
<protein>
    <submittedName>
        <fullName evidence="5">AraC family transcriptional regulator</fullName>
    </submittedName>
</protein>
<evidence type="ECO:0000313" key="5">
    <source>
        <dbReference type="EMBL" id="GAA6501484.1"/>
    </source>
</evidence>
<dbReference type="InterPro" id="IPR018062">
    <property type="entry name" value="HTH_AraC-typ_CS"/>
</dbReference>
<dbReference type="Proteomes" id="UP001600941">
    <property type="component" value="Unassembled WGS sequence"/>
</dbReference>
<keyword evidence="1" id="KW-0805">Transcription regulation</keyword>
<evidence type="ECO:0000256" key="2">
    <source>
        <dbReference type="ARBA" id="ARBA00023125"/>
    </source>
</evidence>
<dbReference type="InterPro" id="IPR046532">
    <property type="entry name" value="DUF6597"/>
</dbReference>
<gene>
    <name evidence="5" type="ORF">K340107D12_43000</name>
</gene>
<keyword evidence="2" id="KW-0238">DNA-binding</keyword>
<dbReference type="RefSeq" id="WP_033141917.1">
    <property type="nucleotide sequence ID" value="NZ_BAABZQ010000001.1"/>
</dbReference>
<dbReference type="PROSITE" id="PS01124">
    <property type="entry name" value="HTH_ARAC_FAMILY_2"/>
    <property type="match status" value="1"/>
</dbReference>
<evidence type="ECO:0000259" key="4">
    <source>
        <dbReference type="PROSITE" id="PS01124"/>
    </source>
</evidence>
<sequence>MITKDEILLYHGSGRILLSGEDFIYLLPHPALRAWISNYTITFPGENAMPDHYTVIPHGSATLTFCADEKGICSNLFGPASLSCRVGEQANRFGMLFIIEFQPAGLSALTGGGQKELLDKTFSFALMDQGLNKSMTEILESSVSIQELADRADRLFLSKLIHVCPPQLHAAVRSIIENAGNITLKELSASVFYSERHLNRVFDRYLGMGVKTFSRLVRINRAVRLLQNPGNHVIDVCTLSGFYDLPHFIHDFKSVCGLTPGEYRMRMSDFYNEIAKF</sequence>
<dbReference type="PROSITE" id="PS00041">
    <property type="entry name" value="HTH_ARAC_FAMILY_1"/>
    <property type="match status" value="1"/>
</dbReference>